<dbReference type="AlphaFoldDB" id="A0A6G8AN03"/>
<dbReference type="Proteomes" id="UP000500890">
    <property type="component" value="Chromosome"/>
</dbReference>
<protein>
    <submittedName>
        <fullName evidence="1">DUF1934 domain-containing protein</fullName>
    </submittedName>
</protein>
<organism evidence="1 2">
    <name type="scientific">Vagococcus coleopterorum</name>
    <dbReference type="NCBI Taxonomy" id="2714946"/>
    <lineage>
        <taxon>Bacteria</taxon>
        <taxon>Bacillati</taxon>
        <taxon>Bacillota</taxon>
        <taxon>Bacilli</taxon>
        <taxon>Lactobacillales</taxon>
        <taxon>Enterococcaceae</taxon>
        <taxon>Vagococcus</taxon>
    </lineage>
</organism>
<dbReference type="Gene3D" id="2.40.128.20">
    <property type="match status" value="1"/>
</dbReference>
<reference evidence="1 2" key="1">
    <citation type="submission" date="2020-03" db="EMBL/GenBank/DDBJ databases">
        <title>Vagococcus sp. nov., isolated from beetles.</title>
        <authorList>
            <person name="Hyun D.-W."/>
            <person name="Bae J.-W."/>
        </authorList>
    </citation>
    <scope>NUCLEOTIDE SEQUENCE [LARGE SCALE GENOMIC DNA]</scope>
    <source>
        <strain evidence="1 2">HDW17A</strain>
    </source>
</reference>
<dbReference type="InterPro" id="IPR015231">
    <property type="entry name" value="DUF1934"/>
</dbReference>
<dbReference type="EMBL" id="CP049886">
    <property type="protein sequence ID" value="QIL46305.1"/>
    <property type="molecule type" value="Genomic_DNA"/>
</dbReference>
<dbReference type="Pfam" id="PF09148">
    <property type="entry name" value="DUF1934"/>
    <property type="match status" value="1"/>
</dbReference>
<proteinExistence type="predicted"/>
<name>A0A6G8AN03_9ENTE</name>
<sequence>MKNGTPIQIKLTTIMKQDKETEKHHFDVKGNAVKKGDSLYLLYDEEYQLEGAQLVKVPVIMKINQDGSVNLTRSAEQRTKLNFTLEGSTVMNYQTPYGMMALEVQTKAIEHQPQAQDYSGRLTIKYQLHAEQGLLGDYHLELDYQEIN</sequence>
<keyword evidence="2" id="KW-1185">Reference proteome</keyword>
<evidence type="ECO:0000313" key="2">
    <source>
        <dbReference type="Proteomes" id="UP000500890"/>
    </source>
</evidence>
<gene>
    <name evidence="1" type="ORF">G7081_04085</name>
</gene>
<dbReference type="InterPro" id="IPR012674">
    <property type="entry name" value="Calycin"/>
</dbReference>
<accession>A0A6G8AN03</accession>
<dbReference type="KEGG" id="vah:G7081_04085"/>
<dbReference type="SUPFAM" id="SSF50814">
    <property type="entry name" value="Lipocalins"/>
    <property type="match status" value="1"/>
</dbReference>
<dbReference type="RefSeq" id="WP_166007650.1">
    <property type="nucleotide sequence ID" value="NZ_CP049886.1"/>
</dbReference>
<evidence type="ECO:0000313" key="1">
    <source>
        <dbReference type="EMBL" id="QIL46305.1"/>
    </source>
</evidence>